<evidence type="ECO:0000313" key="11">
    <source>
        <dbReference type="RefSeq" id="XP_022301685.1"/>
    </source>
</evidence>
<evidence type="ECO:0000256" key="7">
    <source>
        <dbReference type="ARBA" id="ARBA00038532"/>
    </source>
</evidence>
<dbReference type="GeneID" id="111109750"/>
<keyword evidence="3" id="KW-0963">Cytoplasm</keyword>
<comment type="subcellular location">
    <subcellularLocation>
        <location evidence="1">Cytoplasm</location>
        <location evidence="1">Cytoskeleton</location>
    </subcellularLocation>
</comment>
<dbReference type="FunFam" id="3.40.20.10:FF:000012">
    <property type="entry name" value="Twinfilin-1 isoform 1"/>
    <property type="match status" value="1"/>
</dbReference>
<feature type="domain" description="ADF-H" evidence="9">
    <location>
        <begin position="178"/>
        <end position="313"/>
    </location>
</feature>
<name>A0A8B8BE72_CRAVI</name>
<dbReference type="PROSITE" id="PS51263">
    <property type="entry name" value="ADF_H"/>
    <property type="match status" value="2"/>
</dbReference>
<dbReference type="KEGG" id="cvn:111109750"/>
<dbReference type="PANTHER" id="PTHR13759:SF1">
    <property type="entry name" value="TWINFILIN"/>
    <property type="match status" value="1"/>
</dbReference>
<evidence type="ECO:0000256" key="6">
    <source>
        <dbReference type="ARBA" id="ARBA00023212"/>
    </source>
</evidence>
<dbReference type="InterPro" id="IPR028458">
    <property type="entry name" value="Twinfilin"/>
</dbReference>
<dbReference type="RefSeq" id="XP_022301685.1">
    <property type="nucleotide sequence ID" value="XM_022445977.1"/>
</dbReference>
<evidence type="ECO:0000256" key="8">
    <source>
        <dbReference type="SAM" id="MobiDB-lite"/>
    </source>
</evidence>
<dbReference type="Gene3D" id="3.40.20.10">
    <property type="entry name" value="Severin"/>
    <property type="match status" value="2"/>
</dbReference>
<feature type="region of interest" description="Disordered" evidence="8">
    <location>
        <begin position="307"/>
        <end position="340"/>
    </location>
</feature>
<comment type="similarity">
    <text evidence="2">Belongs to the actin-binding proteins ADF family. Twinfilin subfamily.</text>
</comment>
<dbReference type="CDD" id="cd11285">
    <property type="entry name" value="ADF_Twf-N_like"/>
    <property type="match status" value="1"/>
</dbReference>
<evidence type="ECO:0000313" key="10">
    <source>
        <dbReference type="Proteomes" id="UP000694844"/>
    </source>
</evidence>
<proteinExistence type="inferred from homology"/>
<dbReference type="PANTHER" id="PTHR13759">
    <property type="entry name" value="TWINFILIN"/>
    <property type="match status" value="1"/>
</dbReference>
<dbReference type="GO" id="GO:0005884">
    <property type="term" value="C:actin filament"/>
    <property type="evidence" value="ECO:0007669"/>
    <property type="project" value="TreeGrafter"/>
</dbReference>
<dbReference type="GO" id="GO:0010976">
    <property type="term" value="P:positive regulation of neuron projection development"/>
    <property type="evidence" value="ECO:0007669"/>
    <property type="project" value="TreeGrafter"/>
</dbReference>
<dbReference type="OrthoDB" id="10006997at2759"/>
<protein>
    <submittedName>
        <fullName evidence="11">Twinfilin-1-like isoform X1</fullName>
    </submittedName>
</protein>
<accession>A0A8B8BE72</accession>
<sequence length="340" mass="38566">MSHQTGIKASDNLKSFFSTCKEGSARVIKISIIDEQLDLAGSEKPVDTWENDYDKLILPLLEEKQPCYLLYRLDSKNNLGYQWIFISWSPDFSPVREKMLYAATRATLKSEFGGGLIKEEMFGTHVEDINFSGYKKHLTSSSAPAPLTFAEQELKLIKQNDKVVNTVGVDDKHQHMTGVNFPISNEALRRLEDLRDGKITYVQLSLDISSETINLEVADNTDIQSLASRVPDESARYHVFNFKHTHEGDYTESIVFIYSMPGYKCSIKERMLYSSCKSPLISRVEALGIEIAKRLEVDDPKELSEENVYDEIHPKKNVATKKFDKPKGPAGRGPRRMAKT</sequence>
<evidence type="ECO:0000256" key="2">
    <source>
        <dbReference type="ARBA" id="ARBA00009557"/>
    </source>
</evidence>
<keyword evidence="5" id="KW-0009">Actin-binding</keyword>
<dbReference type="AlphaFoldDB" id="A0A8B8BE72"/>
<organism evidence="10 11">
    <name type="scientific">Crassostrea virginica</name>
    <name type="common">Eastern oyster</name>
    <dbReference type="NCBI Taxonomy" id="6565"/>
    <lineage>
        <taxon>Eukaryota</taxon>
        <taxon>Metazoa</taxon>
        <taxon>Spiralia</taxon>
        <taxon>Lophotrochozoa</taxon>
        <taxon>Mollusca</taxon>
        <taxon>Bivalvia</taxon>
        <taxon>Autobranchia</taxon>
        <taxon>Pteriomorphia</taxon>
        <taxon>Ostreida</taxon>
        <taxon>Ostreoidea</taxon>
        <taxon>Ostreidae</taxon>
        <taxon>Crassostrea</taxon>
    </lineage>
</organism>
<evidence type="ECO:0000256" key="1">
    <source>
        <dbReference type="ARBA" id="ARBA00004245"/>
    </source>
</evidence>
<dbReference type="Proteomes" id="UP000694844">
    <property type="component" value="Chromosome 8"/>
</dbReference>
<dbReference type="GO" id="GO:0051015">
    <property type="term" value="F:actin filament binding"/>
    <property type="evidence" value="ECO:0007669"/>
    <property type="project" value="TreeGrafter"/>
</dbReference>
<keyword evidence="6" id="KW-0206">Cytoskeleton</keyword>
<dbReference type="GO" id="GO:0051016">
    <property type="term" value="P:barbed-end actin filament capping"/>
    <property type="evidence" value="ECO:0007669"/>
    <property type="project" value="TreeGrafter"/>
</dbReference>
<dbReference type="SMART" id="SM00102">
    <property type="entry name" value="ADF"/>
    <property type="match status" value="2"/>
</dbReference>
<evidence type="ECO:0000256" key="5">
    <source>
        <dbReference type="ARBA" id="ARBA00023203"/>
    </source>
</evidence>
<evidence type="ECO:0000259" key="9">
    <source>
        <dbReference type="PROSITE" id="PS51263"/>
    </source>
</evidence>
<feature type="domain" description="ADF-H" evidence="9">
    <location>
        <begin position="1"/>
        <end position="139"/>
    </location>
</feature>
<evidence type="ECO:0000256" key="4">
    <source>
        <dbReference type="ARBA" id="ARBA00022737"/>
    </source>
</evidence>
<dbReference type="InterPro" id="IPR002108">
    <property type="entry name" value="ADF-H"/>
</dbReference>
<reference evidence="11" key="1">
    <citation type="submission" date="2025-08" db="UniProtKB">
        <authorList>
            <consortium name="RefSeq"/>
        </authorList>
    </citation>
    <scope>IDENTIFICATION</scope>
    <source>
        <tissue evidence="11">Whole sample</tissue>
    </source>
</reference>
<comment type="subunit">
    <text evidence="7">Interacts with G-actin; ADP-actin form.</text>
</comment>
<evidence type="ECO:0000256" key="3">
    <source>
        <dbReference type="ARBA" id="ARBA00022490"/>
    </source>
</evidence>
<dbReference type="FunFam" id="3.40.20.10:FF:000007">
    <property type="entry name" value="Twinfilin-1 isoform 1"/>
    <property type="match status" value="1"/>
</dbReference>
<dbReference type="Pfam" id="PF00241">
    <property type="entry name" value="Cofilin_ADF"/>
    <property type="match status" value="2"/>
</dbReference>
<dbReference type="CDD" id="cd11284">
    <property type="entry name" value="ADF_Twf-C_like"/>
    <property type="match status" value="1"/>
</dbReference>
<keyword evidence="10" id="KW-1185">Reference proteome</keyword>
<dbReference type="GO" id="GO:0030042">
    <property type="term" value="P:actin filament depolymerization"/>
    <property type="evidence" value="ECO:0007669"/>
    <property type="project" value="TreeGrafter"/>
</dbReference>
<dbReference type="InterPro" id="IPR029006">
    <property type="entry name" value="ADF-H/Gelsolin-like_dom_sf"/>
</dbReference>
<dbReference type="GO" id="GO:0003785">
    <property type="term" value="F:actin monomer binding"/>
    <property type="evidence" value="ECO:0007669"/>
    <property type="project" value="TreeGrafter"/>
</dbReference>
<dbReference type="SUPFAM" id="SSF55753">
    <property type="entry name" value="Actin depolymerizing proteins"/>
    <property type="match status" value="2"/>
</dbReference>
<keyword evidence="4" id="KW-0677">Repeat</keyword>
<dbReference type="GO" id="GO:0010591">
    <property type="term" value="P:regulation of lamellipodium assembly"/>
    <property type="evidence" value="ECO:0007669"/>
    <property type="project" value="TreeGrafter"/>
</dbReference>
<dbReference type="GO" id="GO:0030016">
    <property type="term" value="C:myofibril"/>
    <property type="evidence" value="ECO:0007669"/>
    <property type="project" value="TreeGrafter"/>
</dbReference>
<gene>
    <name evidence="11" type="primary">LOC111109750</name>
</gene>